<comment type="caution">
    <text evidence="3">The sequence shown here is derived from an EMBL/GenBank/DDBJ whole genome shotgun (WGS) entry which is preliminary data.</text>
</comment>
<dbReference type="Pfam" id="PF13699">
    <property type="entry name" value="eCIS_core"/>
    <property type="match status" value="1"/>
</dbReference>
<reference evidence="3 4" key="1">
    <citation type="submission" date="2024-09" db="EMBL/GenBank/DDBJ databases">
        <authorList>
            <person name="Sun Q."/>
            <person name="Mori K."/>
        </authorList>
    </citation>
    <scope>NUCLEOTIDE SEQUENCE [LARGE SCALE GENOMIC DNA]</scope>
    <source>
        <strain evidence="3 4">NCAIM B.02415</strain>
    </source>
</reference>
<feature type="compositionally biased region" description="Polar residues" evidence="1">
    <location>
        <begin position="7"/>
        <end position="19"/>
    </location>
</feature>
<feature type="domain" description="eCIS core" evidence="2">
    <location>
        <begin position="49"/>
        <end position="114"/>
    </location>
</feature>
<organism evidence="3 4">
    <name type="scientific">Mucilaginibacter angelicae</name>
    <dbReference type="NCBI Taxonomy" id="869718"/>
    <lineage>
        <taxon>Bacteria</taxon>
        <taxon>Pseudomonadati</taxon>
        <taxon>Bacteroidota</taxon>
        <taxon>Sphingobacteriia</taxon>
        <taxon>Sphingobacteriales</taxon>
        <taxon>Sphingobacteriaceae</taxon>
        <taxon>Mucilaginibacter</taxon>
    </lineage>
</organism>
<name>A0ABV6LF20_9SPHI</name>
<dbReference type="InterPro" id="IPR025295">
    <property type="entry name" value="eCIS_core_dom"/>
</dbReference>
<dbReference type="RefSeq" id="WP_377025789.1">
    <property type="nucleotide sequence ID" value="NZ_JBHLTS010000077.1"/>
</dbReference>
<gene>
    <name evidence="3" type="ORF">ACFFGT_27870</name>
</gene>
<protein>
    <submittedName>
        <fullName evidence="3">DUF4157 domain-containing protein</fullName>
    </submittedName>
</protein>
<dbReference type="Proteomes" id="UP001589828">
    <property type="component" value="Unassembled WGS sequence"/>
</dbReference>
<dbReference type="EMBL" id="JBHLTS010000077">
    <property type="protein sequence ID" value="MFC0518064.1"/>
    <property type="molecule type" value="Genomic_DNA"/>
</dbReference>
<evidence type="ECO:0000313" key="4">
    <source>
        <dbReference type="Proteomes" id="UP001589828"/>
    </source>
</evidence>
<feature type="region of interest" description="Disordered" evidence="1">
    <location>
        <begin position="1"/>
        <end position="26"/>
    </location>
</feature>
<sequence length="558" mass="60325">MEKAPATRNQQHTPSQLSAGNGDKAVKGYPAVTRFTQEPVPSANGGNGLPHQLRQGVETLSGMSMADTSVHYNSSAPARIGALAYAAGNQIHLGPGQEQHLPHEAWHIVQQKQGRVKPTLQAKGLAINDDHALETEADVMGQRAVQLKTTGGLPSALQGQSMSPATDVVQRKIGFEFQAYGCSNVIGAIGTFGTHPQGLFDMEVDIGLGSNPELEIVTKPVDETSGGVDELNRIMDAIGLFLGQIKPGTKLSEVKGIDWKTEVMNLETAEIKILGPELHFHPQATVGVKFEAVADLIDYVTRAPFKTGGIEAKAEVKEEVMHDAAPTVILTPLQETKVEAVTVDDKERKALEFANIFGWSGKEDQQPFKKAWAKGLESAKKAIPEGFPRALGFAAILYGFLQNEIDHIMPVDNTHPKYFMPFMLRNGLMPFFESMTKAERELILKMEFKSDGESKTPVKSVMSALAEKKDYFVEKGVEGHGQISTGNLTSWSGMKTVDDIGSSTEEPKRRGAIIELRKLGNDVPAGQLKDFAIAVLNLISLINTEAPIPATGGCCIIL</sequence>
<evidence type="ECO:0000256" key="1">
    <source>
        <dbReference type="SAM" id="MobiDB-lite"/>
    </source>
</evidence>
<evidence type="ECO:0000259" key="2">
    <source>
        <dbReference type="Pfam" id="PF13699"/>
    </source>
</evidence>
<accession>A0ABV6LF20</accession>
<keyword evidence="4" id="KW-1185">Reference proteome</keyword>
<evidence type="ECO:0000313" key="3">
    <source>
        <dbReference type="EMBL" id="MFC0518064.1"/>
    </source>
</evidence>
<proteinExistence type="predicted"/>